<evidence type="ECO:0000256" key="1">
    <source>
        <dbReference type="SAM" id="MobiDB-lite"/>
    </source>
</evidence>
<keyword evidence="2" id="KW-1133">Transmembrane helix</keyword>
<keyword evidence="2" id="KW-0472">Membrane</keyword>
<proteinExistence type="predicted"/>
<feature type="transmembrane region" description="Helical" evidence="2">
    <location>
        <begin position="516"/>
        <end position="539"/>
    </location>
</feature>
<evidence type="ECO:0000256" key="3">
    <source>
        <dbReference type="SAM" id="SignalP"/>
    </source>
</evidence>
<sequence length="562" mass="64629">MTHQISISLCLLLFVTYVQCTPCDILENMLCECHTSFHGESEHLICNNFNKTINSTIRLTNAIKQTTRSFDSIHLTFYDKEFVVKSMFINELSHLFPRTTSLTGNKPKSSIKITLSFHNFLQLQFEDYSFYELFGDKSDLKTTFTLELTSNGRITFSPMAFHHIKVDQMFLHSSSVEPYSFEEIFNNTNIGDLTIEGCTPRSNETAKMNFNGKIRLAKFTKMVETVSSEEFPDYPVRSMIIEAHEARKLNASSFTNYRNLYGLHLVRPKFFFDSRSFDGFQYLTGLETIELDAETLKDHTFQHASRIQSFTLGPNTRHLTEHSLDDLNYLTRFDASKVILDQLYPSSRCVLARYIAKQQKANPTMTILPPQAEYCDCIHDFILTILDKKPDQTYTDLCSDNQQERCQLSECSIVKNFRIPPREKATDDDNDGLFSTHPMPSYVHRHPSQTNDKHDQSELPHSHIQDSQTSALKANKPVDPNAIPTDDDDDNGNPSTVGGKTYEERRLILRNETLKWITLSLICITILCLLVVGTIIWFFHFRPSQRYNKAGFQVVQPNNSNV</sequence>
<feature type="chain" id="PRO_5035596844" evidence="3">
    <location>
        <begin position="21"/>
        <end position="562"/>
    </location>
</feature>
<gene>
    <name evidence="4" type="ORF">EDS130_LOCUS2241</name>
    <name evidence="5" type="ORF">XAT740_LOCUS36142</name>
</gene>
<evidence type="ECO:0000313" key="4">
    <source>
        <dbReference type="EMBL" id="CAF0750228.1"/>
    </source>
</evidence>
<comment type="caution">
    <text evidence="4">The sequence shown here is derived from an EMBL/GenBank/DDBJ whole genome shotgun (WGS) entry which is preliminary data.</text>
</comment>
<dbReference type="AlphaFoldDB" id="A0A813P5N4"/>
<feature type="compositionally biased region" description="Basic and acidic residues" evidence="1">
    <location>
        <begin position="451"/>
        <end position="464"/>
    </location>
</feature>
<dbReference type="InterPro" id="IPR032675">
    <property type="entry name" value="LRR_dom_sf"/>
</dbReference>
<evidence type="ECO:0000256" key="2">
    <source>
        <dbReference type="SAM" id="Phobius"/>
    </source>
</evidence>
<evidence type="ECO:0000313" key="5">
    <source>
        <dbReference type="EMBL" id="CAF1437856.1"/>
    </source>
</evidence>
<feature type="signal peptide" evidence="3">
    <location>
        <begin position="1"/>
        <end position="20"/>
    </location>
</feature>
<dbReference type="Gene3D" id="3.80.10.10">
    <property type="entry name" value="Ribonuclease Inhibitor"/>
    <property type="match status" value="1"/>
</dbReference>
<dbReference type="EMBL" id="CAJNOJ010000005">
    <property type="protein sequence ID" value="CAF0750228.1"/>
    <property type="molecule type" value="Genomic_DNA"/>
</dbReference>
<protein>
    <submittedName>
        <fullName evidence="4">Uncharacterized protein</fullName>
    </submittedName>
</protein>
<organism evidence="4 7">
    <name type="scientific">Adineta ricciae</name>
    <name type="common">Rotifer</name>
    <dbReference type="NCBI Taxonomy" id="249248"/>
    <lineage>
        <taxon>Eukaryota</taxon>
        <taxon>Metazoa</taxon>
        <taxon>Spiralia</taxon>
        <taxon>Gnathifera</taxon>
        <taxon>Rotifera</taxon>
        <taxon>Eurotatoria</taxon>
        <taxon>Bdelloidea</taxon>
        <taxon>Adinetida</taxon>
        <taxon>Adinetidae</taxon>
        <taxon>Adineta</taxon>
    </lineage>
</organism>
<keyword evidence="3" id="KW-0732">Signal</keyword>
<name>A0A813P5N4_ADIRI</name>
<dbReference type="Proteomes" id="UP000663828">
    <property type="component" value="Unassembled WGS sequence"/>
</dbReference>
<feature type="region of interest" description="Disordered" evidence="1">
    <location>
        <begin position="422"/>
        <end position="499"/>
    </location>
</feature>
<keyword evidence="2" id="KW-0812">Transmembrane</keyword>
<keyword evidence="6" id="KW-1185">Reference proteome</keyword>
<dbReference type="OrthoDB" id="9989611at2759"/>
<accession>A0A813P5N4</accession>
<evidence type="ECO:0000313" key="7">
    <source>
        <dbReference type="Proteomes" id="UP000663852"/>
    </source>
</evidence>
<dbReference type="Proteomes" id="UP000663852">
    <property type="component" value="Unassembled WGS sequence"/>
</dbReference>
<reference evidence="4" key="1">
    <citation type="submission" date="2021-02" db="EMBL/GenBank/DDBJ databases">
        <authorList>
            <person name="Nowell W R."/>
        </authorList>
    </citation>
    <scope>NUCLEOTIDE SEQUENCE</scope>
</reference>
<dbReference type="EMBL" id="CAJNOR010003682">
    <property type="protein sequence ID" value="CAF1437856.1"/>
    <property type="molecule type" value="Genomic_DNA"/>
</dbReference>
<evidence type="ECO:0000313" key="6">
    <source>
        <dbReference type="Proteomes" id="UP000663828"/>
    </source>
</evidence>